<dbReference type="AlphaFoldDB" id="A0A2R5LGK3"/>
<dbReference type="RefSeq" id="XP_064482037.1">
    <property type="nucleotide sequence ID" value="XM_064625967.1"/>
</dbReference>
<dbReference type="EMBL" id="GGLE01004473">
    <property type="protein sequence ID" value="MBY08599.1"/>
    <property type="molecule type" value="Transcribed_RNA"/>
</dbReference>
<dbReference type="InterPro" id="IPR031973">
    <property type="entry name" value="Deltameth_res_prag01"/>
</dbReference>
<keyword evidence="1" id="KW-0472">Membrane</keyword>
<organism evidence="3">
    <name type="scientific">Ornithodoros turicata</name>
    <dbReference type="NCBI Taxonomy" id="34597"/>
    <lineage>
        <taxon>Eukaryota</taxon>
        <taxon>Metazoa</taxon>
        <taxon>Ecdysozoa</taxon>
        <taxon>Arthropoda</taxon>
        <taxon>Chelicerata</taxon>
        <taxon>Arachnida</taxon>
        <taxon>Acari</taxon>
        <taxon>Parasitiformes</taxon>
        <taxon>Ixodida</taxon>
        <taxon>Ixodoidea</taxon>
        <taxon>Argasidae</taxon>
        <taxon>Ornithodorinae</taxon>
        <taxon>Ornithodoros</taxon>
    </lineage>
</organism>
<keyword evidence="1" id="KW-0812">Transmembrane</keyword>
<dbReference type="PANTHER" id="PTHR22133">
    <property type="entry name" value="AT01821P-RELATED"/>
    <property type="match status" value="1"/>
</dbReference>
<sequence>MLARVVARRALQLARGNTRNSVTYVEGEVKHITMDDLPKFLGPYEEIHSKTQTKYNIWLAASAAFLVGTMATVHSMEILEWGNPPPMKN</sequence>
<protein>
    <submittedName>
        <fullName evidence="3">Putative conserved plasma membrane protein</fullName>
    </submittedName>
</protein>
<evidence type="ECO:0000259" key="2">
    <source>
        <dbReference type="Pfam" id="PF16020"/>
    </source>
</evidence>
<proteinExistence type="predicted"/>
<evidence type="ECO:0000313" key="3">
    <source>
        <dbReference type="EMBL" id="MBY08599.1"/>
    </source>
</evidence>
<feature type="domain" description="Deltamethrin resistance protein prag01" evidence="2">
    <location>
        <begin position="35"/>
        <end position="86"/>
    </location>
</feature>
<keyword evidence="1" id="KW-1133">Transmembrane helix</keyword>
<dbReference type="Pfam" id="PF16020">
    <property type="entry name" value="Deltameth_res"/>
    <property type="match status" value="1"/>
</dbReference>
<name>A0A2R5LGK3_9ACAR</name>
<reference evidence="3" key="1">
    <citation type="submission" date="2018-03" db="EMBL/GenBank/DDBJ databases">
        <title>The relapsing fever spirochete Borrelia turicatae persists in the highly oxidative environment of its soft-bodied tick vector.</title>
        <authorList>
            <person name="Bourret T.J."/>
            <person name="Boyle W.K."/>
            <person name="Valenzuela J.G."/>
            <person name="Oliveira F."/>
            <person name="Lopez J.E."/>
        </authorList>
    </citation>
    <scope>NUCLEOTIDE SEQUENCE</scope>
    <source>
        <strain evidence="3">Kansas strain/isolate</strain>
        <tissue evidence="3">Salivary glands</tissue>
    </source>
</reference>
<accession>A0A2R5LGK3</accession>
<dbReference type="GeneID" id="135394904"/>
<dbReference type="PANTHER" id="PTHR22133:SF2">
    <property type="entry name" value="AT01821P-RELATED"/>
    <property type="match status" value="1"/>
</dbReference>
<feature type="transmembrane region" description="Helical" evidence="1">
    <location>
        <begin position="57"/>
        <end position="79"/>
    </location>
</feature>
<evidence type="ECO:0000256" key="1">
    <source>
        <dbReference type="SAM" id="Phobius"/>
    </source>
</evidence>
<dbReference type="KEGG" id="oti:135394904"/>